<reference evidence="2" key="1">
    <citation type="journal article" date="2021" name="Proc. Natl. Acad. Sci. U.S.A.">
        <title>A Catalog of Tens of Thousands of Viruses from Human Metagenomes Reveals Hidden Associations with Chronic Diseases.</title>
        <authorList>
            <person name="Tisza M.J."/>
            <person name="Buck C.B."/>
        </authorList>
    </citation>
    <scope>NUCLEOTIDE SEQUENCE</scope>
    <source>
        <strain evidence="2">CtP6113</strain>
    </source>
</reference>
<dbReference type="Gene3D" id="1.10.260.40">
    <property type="entry name" value="lambda repressor-like DNA-binding domains"/>
    <property type="match status" value="1"/>
</dbReference>
<dbReference type="SUPFAM" id="SSF47413">
    <property type="entry name" value="lambda repressor-like DNA-binding domains"/>
    <property type="match status" value="1"/>
</dbReference>
<dbReference type="GO" id="GO:0003677">
    <property type="term" value="F:DNA binding"/>
    <property type="evidence" value="ECO:0007669"/>
    <property type="project" value="InterPro"/>
</dbReference>
<feature type="domain" description="HTH cro/C1-type" evidence="1">
    <location>
        <begin position="1"/>
        <end position="46"/>
    </location>
</feature>
<accession>A0A8S5MTL7</accession>
<dbReference type="InterPro" id="IPR001387">
    <property type="entry name" value="Cro/C1-type_HTH"/>
</dbReference>
<dbReference type="EMBL" id="BK014986">
    <property type="protein sequence ID" value="DAD85665.1"/>
    <property type="molecule type" value="Genomic_DNA"/>
</dbReference>
<name>A0A8S5MTL7_9CAUD</name>
<dbReference type="InterPro" id="IPR010982">
    <property type="entry name" value="Lambda_DNA-bd_dom_sf"/>
</dbReference>
<protein>
    <submittedName>
        <fullName evidence="2">Helix-turn-helix XRE-family like protein</fullName>
    </submittedName>
</protein>
<evidence type="ECO:0000313" key="2">
    <source>
        <dbReference type="EMBL" id="DAD85665.1"/>
    </source>
</evidence>
<sequence length="52" mass="5920">MSRRVLSQLCGLSINVISMYERGERAPSVENLIRIADFFGVSVDFLLGRKKF</sequence>
<organism evidence="2">
    <name type="scientific">Siphoviridae sp. ctP6113</name>
    <dbReference type="NCBI Taxonomy" id="2826318"/>
    <lineage>
        <taxon>Viruses</taxon>
        <taxon>Duplodnaviria</taxon>
        <taxon>Heunggongvirae</taxon>
        <taxon>Uroviricota</taxon>
        <taxon>Caudoviricetes</taxon>
    </lineage>
</organism>
<dbReference type="SMART" id="SM00530">
    <property type="entry name" value="HTH_XRE"/>
    <property type="match status" value="1"/>
</dbReference>
<dbReference type="PROSITE" id="PS50943">
    <property type="entry name" value="HTH_CROC1"/>
    <property type="match status" value="1"/>
</dbReference>
<evidence type="ECO:0000259" key="1">
    <source>
        <dbReference type="PROSITE" id="PS50943"/>
    </source>
</evidence>
<dbReference type="Pfam" id="PF01381">
    <property type="entry name" value="HTH_3"/>
    <property type="match status" value="1"/>
</dbReference>
<proteinExistence type="predicted"/>
<dbReference type="CDD" id="cd00093">
    <property type="entry name" value="HTH_XRE"/>
    <property type="match status" value="1"/>
</dbReference>